<reference evidence="1" key="1">
    <citation type="submission" date="2022-05" db="EMBL/GenBank/DDBJ databases">
        <title>Chromosome-level genome of Chaenocephalus aceratus.</title>
        <authorList>
            <person name="Park H."/>
        </authorList>
    </citation>
    <scope>NUCLEOTIDE SEQUENCE</scope>
    <source>
        <strain evidence="1">KU_202001</strain>
    </source>
</reference>
<keyword evidence="2" id="KW-1185">Reference proteome</keyword>
<proteinExistence type="predicted"/>
<organism evidence="1 2">
    <name type="scientific">Chaenocephalus aceratus</name>
    <name type="common">Blackfin icefish</name>
    <name type="synonym">Chaenichthys aceratus</name>
    <dbReference type="NCBI Taxonomy" id="36190"/>
    <lineage>
        <taxon>Eukaryota</taxon>
        <taxon>Metazoa</taxon>
        <taxon>Chordata</taxon>
        <taxon>Craniata</taxon>
        <taxon>Vertebrata</taxon>
        <taxon>Euteleostomi</taxon>
        <taxon>Actinopterygii</taxon>
        <taxon>Neopterygii</taxon>
        <taxon>Teleostei</taxon>
        <taxon>Neoteleostei</taxon>
        <taxon>Acanthomorphata</taxon>
        <taxon>Eupercaria</taxon>
        <taxon>Perciformes</taxon>
        <taxon>Notothenioidei</taxon>
        <taxon>Channichthyidae</taxon>
        <taxon>Chaenocephalus</taxon>
    </lineage>
</organism>
<accession>A0ACB9XZL1</accession>
<sequence>MPKKERIQKKKEKEHQETAKSSTSLNAWLKPSTSSNTQEKTDNSNVESVTPEKAVEISQATLERQGEALEATPDTEQKDDQEIPVSVEEEEATGGETVDNVEFEEAIEEGDVEETVSSVEEVIKKIASLKYPTYPAHNQAFDLKCNVSYVKMCVVRGPC</sequence>
<comment type="caution">
    <text evidence="1">The sequence shown here is derived from an EMBL/GenBank/DDBJ whole genome shotgun (WGS) entry which is preliminary data.</text>
</comment>
<dbReference type="EMBL" id="CM043785">
    <property type="protein sequence ID" value="KAI4832481.1"/>
    <property type="molecule type" value="Genomic_DNA"/>
</dbReference>
<dbReference type="Proteomes" id="UP001057452">
    <property type="component" value="Chromosome 1"/>
</dbReference>
<protein>
    <submittedName>
        <fullName evidence="1">Uncharacterized protein</fullName>
    </submittedName>
</protein>
<name>A0ACB9XZL1_CHAAC</name>
<evidence type="ECO:0000313" key="2">
    <source>
        <dbReference type="Proteomes" id="UP001057452"/>
    </source>
</evidence>
<evidence type="ECO:0000313" key="1">
    <source>
        <dbReference type="EMBL" id="KAI4832481.1"/>
    </source>
</evidence>
<gene>
    <name evidence="1" type="ORF">KUCAC02_015448</name>
</gene>